<evidence type="ECO:0000313" key="2">
    <source>
        <dbReference type="Proteomes" id="UP001157126"/>
    </source>
</evidence>
<dbReference type="Proteomes" id="UP001157126">
    <property type="component" value="Unassembled WGS sequence"/>
</dbReference>
<comment type="caution">
    <text evidence="1">The sequence shown here is derived from an EMBL/GenBank/DDBJ whole genome shotgun (WGS) entry which is preliminary data.</text>
</comment>
<protein>
    <submittedName>
        <fullName evidence="1">Uncharacterized protein</fullName>
    </submittedName>
</protein>
<organism evidence="1 2">
    <name type="scientific">Mobilicoccus caccae</name>
    <dbReference type="NCBI Taxonomy" id="1859295"/>
    <lineage>
        <taxon>Bacteria</taxon>
        <taxon>Bacillati</taxon>
        <taxon>Actinomycetota</taxon>
        <taxon>Actinomycetes</taxon>
        <taxon>Micrococcales</taxon>
        <taxon>Dermatophilaceae</taxon>
        <taxon>Mobilicoccus</taxon>
    </lineage>
</organism>
<proteinExistence type="predicted"/>
<evidence type="ECO:0000313" key="1">
    <source>
        <dbReference type="EMBL" id="GMA41696.1"/>
    </source>
</evidence>
<reference evidence="2" key="1">
    <citation type="journal article" date="2019" name="Int. J. Syst. Evol. Microbiol.">
        <title>The Global Catalogue of Microorganisms (GCM) 10K type strain sequencing project: providing services to taxonomists for standard genome sequencing and annotation.</title>
        <authorList>
            <consortium name="The Broad Institute Genomics Platform"/>
            <consortium name="The Broad Institute Genome Sequencing Center for Infectious Disease"/>
            <person name="Wu L."/>
            <person name="Ma J."/>
        </authorList>
    </citation>
    <scope>NUCLEOTIDE SEQUENCE [LARGE SCALE GENOMIC DNA]</scope>
    <source>
        <strain evidence="2">NBRC 113072</strain>
    </source>
</reference>
<gene>
    <name evidence="1" type="ORF">GCM10025883_37410</name>
</gene>
<dbReference type="EMBL" id="BSUO01000001">
    <property type="protein sequence ID" value="GMA41696.1"/>
    <property type="molecule type" value="Genomic_DNA"/>
</dbReference>
<accession>A0ABQ6IVQ5</accession>
<sequence>MVEDLAVAGERVDTLLDARPRGLLERDQRHAVAGGRLHRVDDLAGVHLAERSGGHRGVLGERGHQAPVDVPGSGDDAVGGEGLVGQLLTPVLDVESELLERAALEEAVEAITGGQQTLGPPGCPRLLTAAQLRLMATSTQLFAIVLRHSGPLG</sequence>
<name>A0ABQ6IVQ5_9MICO</name>
<keyword evidence="2" id="KW-1185">Reference proteome</keyword>